<evidence type="ECO:0000313" key="6">
    <source>
        <dbReference type="EMBL" id="KYZ76428.1"/>
    </source>
</evidence>
<keyword evidence="7" id="KW-1185">Reference proteome</keyword>
<sequence length="373" mass="41362">MKANVPFLDISASYKELKEQLDDAYHRVMQSGWFIAGPELDAFEKEFADYCGTKHCIGVGNGLEALHLVLRAWGIGPGDEVIVPSNTFIATWLAVTYTGARPIPVEPDDRTYNLNPMKLESAITAKTKAVIPVHLYGQPADMDPIKKIAGRYSLKVLEDSAQAHGAKYKGKRCGGLGDAAGFSFYPGKNLGAFGDGGAVTTNDAELANTIRKLRSYGSEKKYVHELQGFNSRLDEMQAAFLRVRLPVLDAWNERRRTVAAFYHDTLVQVCSGITTPHVPNWAEPVWHLYVIRMQERDQLKSFLDAEGVGNLIHYPIPSHEQAAYAYLGYGKDAYPLASCQAREILSLPIGPHMIGQEKFVVDAITSFRARRTK</sequence>
<dbReference type="STRING" id="1794912.AXX12_08315"/>
<feature type="active site" description="Proton acceptor" evidence="3">
    <location>
        <position position="188"/>
    </location>
</feature>
<dbReference type="InterPro" id="IPR015424">
    <property type="entry name" value="PyrdxlP-dep_Trfase"/>
</dbReference>
<proteinExistence type="inferred from homology"/>
<evidence type="ECO:0000256" key="4">
    <source>
        <dbReference type="PIRSR" id="PIRSR000390-2"/>
    </source>
</evidence>
<dbReference type="PIRSF" id="PIRSF000390">
    <property type="entry name" value="PLP_StrS"/>
    <property type="match status" value="1"/>
</dbReference>
<dbReference type="EMBL" id="LSGP01000017">
    <property type="protein sequence ID" value="KYZ76428.1"/>
    <property type="molecule type" value="Genomic_DNA"/>
</dbReference>
<dbReference type="SUPFAM" id="SSF53383">
    <property type="entry name" value="PLP-dependent transferases"/>
    <property type="match status" value="1"/>
</dbReference>
<dbReference type="OrthoDB" id="9810913at2"/>
<comment type="similarity">
    <text evidence="2 5">Belongs to the DegT/DnrJ/EryC1 family.</text>
</comment>
<reference evidence="6 7" key="1">
    <citation type="submission" date="2016-02" db="EMBL/GenBank/DDBJ databases">
        <title>Anaerosporomusa subterraneum gen. nov., sp. nov., a spore-forming obligate anaerobe isolated from saprolite.</title>
        <authorList>
            <person name="Choi J.K."/>
            <person name="Shah M."/>
            <person name="Yee N."/>
        </authorList>
    </citation>
    <scope>NUCLEOTIDE SEQUENCE [LARGE SCALE GENOMIC DNA]</scope>
    <source>
        <strain evidence="6 7">RU4</strain>
    </source>
</reference>
<dbReference type="Gene3D" id="3.90.1150.10">
    <property type="entry name" value="Aspartate Aminotransferase, domain 1"/>
    <property type="match status" value="1"/>
</dbReference>
<evidence type="ECO:0000313" key="7">
    <source>
        <dbReference type="Proteomes" id="UP000076268"/>
    </source>
</evidence>
<dbReference type="CDD" id="cd00616">
    <property type="entry name" value="AHBA_syn"/>
    <property type="match status" value="1"/>
</dbReference>
<dbReference type="Pfam" id="PF01041">
    <property type="entry name" value="DegT_DnrJ_EryC1"/>
    <property type="match status" value="1"/>
</dbReference>
<dbReference type="InterPro" id="IPR015421">
    <property type="entry name" value="PyrdxlP-dep_Trfase_major"/>
</dbReference>
<dbReference type="RefSeq" id="WP_066241882.1">
    <property type="nucleotide sequence ID" value="NZ_LSGP01000017.1"/>
</dbReference>
<dbReference type="PANTHER" id="PTHR30244:SF36">
    <property type="entry name" value="3-OXO-GLUCOSE-6-PHOSPHATE:GLUTAMATE AMINOTRANSFERASE"/>
    <property type="match status" value="1"/>
</dbReference>
<name>A0A154BSD5_ANASB</name>
<evidence type="ECO:0000256" key="2">
    <source>
        <dbReference type="ARBA" id="ARBA00037999"/>
    </source>
</evidence>
<dbReference type="Gene3D" id="3.40.640.10">
    <property type="entry name" value="Type I PLP-dependent aspartate aminotransferase-like (Major domain)"/>
    <property type="match status" value="1"/>
</dbReference>
<protein>
    <submittedName>
        <fullName evidence="6">Erythromycin biosynthesis sensory transduction protein eryC1</fullName>
    </submittedName>
</protein>
<keyword evidence="1 4" id="KW-0663">Pyridoxal phosphate</keyword>
<dbReference type="Proteomes" id="UP000076268">
    <property type="component" value="Unassembled WGS sequence"/>
</dbReference>
<feature type="modified residue" description="N6-(pyridoxal phosphate)lysine" evidence="4">
    <location>
        <position position="188"/>
    </location>
</feature>
<dbReference type="AlphaFoldDB" id="A0A154BSD5"/>
<organism evidence="6 7">
    <name type="scientific">Anaerosporomusa subterranea</name>
    <dbReference type="NCBI Taxonomy" id="1794912"/>
    <lineage>
        <taxon>Bacteria</taxon>
        <taxon>Bacillati</taxon>
        <taxon>Bacillota</taxon>
        <taxon>Negativicutes</taxon>
        <taxon>Acetonemataceae</taxon>
        <taxon>Anaerosporomusa</taxon>
    </lineage>
</organism>
<evidence type="ECO:0000256" key="5">
    <source>
        <dbReference type="RuleBase" id="RU004508"/>
    </source>
</evidence>
<evidence type="ECO:0000256" key="3">
    <source>
        <dbReference type="PIRSR" id="PIRSR000390-1"/>
    </source>
</evidence>
<gene>
    <name evidence="6" type="ORF">AXX12_08315</name>
</gene>
<comment type="caution">
    <text evidence="6">The sequence shown here is derived from an EMBL/GenBank/DDBJ whole genome shotgun (WGS) entry which is preliminary data.</text>
</comment>
<dbReference type="InterPro" id="IPR015422">
    <property type="entry name" value="PyrdxlP-dep_Trfase_small"/>
</dbReference>
<dbReference type="GO" id="GO:0030170">
    <property type="term" value="F:pyridoxal phosphate binding"/>
    <property type="evidence" value="ECO:0007669"/>
    <property type="project" value="UniProtKB-ARBA"/>
</dbReference>
<accession>A0A154BSD5</accession>
<dbReference type="GO" id="GO:0000271">
    <property type="term" value="P:polysaccharide biosynthetic process"/>
    <property type="evidence" value="ECO:0007669"/>
    <property type="project" value="TreeGrafter"/>
</dbReference>
<dbReference type="PANTHER" id="PTHR30244">
    <property type="entry name" value="TRANSAMINASE"/>
    <property type="match status" value="1"/>
</dbReference>
<dbReference type="FunFam" id="3.40.640.10:FF:000089">
    <property type="entry name" value="Aminotransferase, DegT/DnrJ/EryC1/StrS family"/>
    <property type="match status" value="1"/>
</dbReference>
<dbReference type="InterPro" id="IPR000653">
    <property type="entry name" value="DegT/StrS_aminotransferase"/>
</dbReference>
<evidence type="ECO:0000256" key="1">
    <source>
        <dbReference type="ARBA" id="ARBA00022898"/>
    </source>
</evidence>
<dbReference type="GO" id="GO:0008483">
    <property type="term" value="F:transaminase activity"/>
    <property type="evidence" value="ECO:0007669"/>
    <property type="project" value="TreeGrafter"/>
</dbReference>